<feature type="active site" evidence="3">
    <location>
        <position position="230"/>
    </location>
</feature>
<dbReference type="NCBIfam" id="NF004684">
    <property type="entry name" value="PRK06027.1"/>
    <property type="match status" value="1"/>
</dbReference>
<dbReference type="PANTHER" id="PTHR42706:SF1">
    <property type="entry name" value="FORMYLTETRAHYDROFOLATE DEFORMYLASE 2, MITOCHONDRIAL"/>
    <property type="match status" value="1"/>
</dbReference>
<dbReference type="CDD" id="cd04875">
    <property type="entry name" value="ACT_F4HF-DF"/>
    <property type="match status" value="1"/>
</dbReference>
<reference evidence="6 7" key="1">
    <citation type="submission" date="2021-04" db="EMBL/GenBank/DDBJ databases">
        <title>Magnetospirillum sulfuroxidans sp. nov., a facultative chemolithoautotrophic sulfur-oxidizing alphaproteobacterium isolated from freshwater sediment and proposals for Paramagetospirillum gen. nov., and Magnetospirillaceae fam. nov.</title>
        <authorList>
            <person name="Koziaeva V."/>
            <person name="Geelhoed J.S."/>
            <person name="Sorokin D.Y."/>
            <person name="Grouzdev D.S."/>
        </authorList>
    </citation>
    <scope>NUCLEOTIDE SEQUENCE [LARGE SCALE GENOMIC DNA]</scope>
    <source>
        <strain evidence="6 7">J10</strain>
    </source>
</reference>
<dbReference type="PIRSF" id="PIRSF036480">
    <property type="entry name" value="FormyFH4_hydr"/>
    <property type="match status" value="1"/>
</dbReference>
<dbReference type="HAMAP" id="MF_01927">
    <property type="entry name" value="PurU"/>
    <property type="match status" value="1"/>
</dbReference>
<gene>
    <name evidence="3 6" type="primary">purU</name>
    <name evidence="6" type="ORF">KEC16_09455</name>
</gene>
<organism evidence="6 7">
    <name type="scientific">Magnetospirillum sulfuroxidans</name>
    <dbReference type="NCBI Taxonomy" id="611300"/>
    <lineage>
        <taxon>Bacteria</taxon>
        <taxon>Pseudomonadati</taxon>
        <taxon>Pseudomonadota</taxon>
        <taxon>Alphaproteobacteria</taxon>
        <taxon>Rhodospirillales</taxon>
        <taxon>Rhodospirillaceae</taxon>
        <taxon>Magnetospirillum</taxon>
    </lineage>
</organism>
<dbReference type="InterPro" id="IPR004810">
    <property type="entry name" value="PurU"/>
</dbReference>
<dbReference type="InterPro" id="IPR045865">
    <property type="entry name" value="ACT-like_dom_sf"/>
</dbReference>
<dbReference type="SUPFAM" id="SSF53328">
    <property type="entry name" value="Formyltransferase"/>
    <property type="match status" value="1"/>
</dbReference>
<dbReference type="Gene3D" id="3.40.50.170">
    <property type="entry name" value="Formyl transferase, N-terminal domain"/>
    <property type="match status" value="1"/>
</dbReference>
<comment type="function">
    <text evidence="3">Catalyzes the hydrolysis of 10-formyltetrahydrofolate (formyl-FH4) to formate and tetrahydrofolate (FH4).</text>
</comment>
<dbReference type="GO" id="GO:0008864">
    <property type="term" value="F:formyltetrahydrofolate deformylase activity"/>
    <property type="evidence" value="ECO:0007669"/>
    <property type="project" value="UniProtKB-EC"/>
</dbReference>
<proteinExistence type="inferred from homology"/>
<dbReference type="PROSITE" id="PS51671">
    <property type="entry name" value="ACT"/>
    <property type="match status" value="1"/>
</dbReference>
<comment type="pathway">
    <text evidence="3">Purine metabolism; IMP biosynthesis via de novo pathway; formate from 10-formyl-5,6,7,8-tetrahydrofolate: step 1/1.</text>
</comment>
<dbReference type="EMBL" id="JAGTUF010000007">
    <property type="protein sequence ID" value="MBR9971940.1"/>
    <property type="molecule type" value="Genomic_DNA"/>
</dbReference>
<dbReference type="PANTHER" id="PTHR42706">
    <property type="entry name" value="FORMYLTETRAHYDROFOLATE DEFORMYLASE"/>
    <property type="match status" value="1"/>
</dbReference>
<sequence>MSERQAYVLTITCPDTVGIVAAVSGFLTQHDCFITEAAQYGDALSRRFFMRIVFAGGALTPPTPEFDKLFSAIADRFQMIWTLHDLARKPRVVIMVSKFGHCLVDLLHRFHTGQLNIDIPAVISNHPDMRSIVEWHGIPYHYLSVDKHDKAAQEGRVLDVIDRSGADLVVLARYMQILSTDLCLSLQGRAINIHHSFLPSFKGAKPYHQAHSRGVKIIGATAHYVTPDLDEGPIIEQSVERVDHTHTPEDLVAMGRDIENLVLARAVRWHVEHRVLLNGSKTVVFK</sequence>
<feature type="domain" description="ACT" evidence="5">
    <location>
        <begin position="8"/>
        <end position="88"/>
    </location>
</feature>
<dbReference type="RefSeq" id="WP_211548206.1">
    <property type="nucleotide sequence ID" value="NZ_JAGTUF010000007.1"/>
</dbReference>
<dbReference type="PRINTS" id="PR01575">
    <property type="entry name" value="FFH4HYDRLASE"/>
</dbReference>
<evidence type="ECO:0000313" key="6">
    <source>
        <dbReference type="EMBL" id="MBR9971940.1"/>
    </source>
</evidence>
<comment type="caution">
    <text evidence="6">The sequence shown here is derived from an EMBL/GenBank/DDBJ whole genome shotgun (WGS) entry which is preliminary data.</text>
</comment>
<dbReference type="Gene3D" id="3.30.70.260">
    <property type="match status" value="1"/>
</dbReference>
<dbReference type="EC" id="3.5.1.10" evidence="3 4"/>
<name>A0ABS5IC17_9PROT</name>
<keyword evidence="7" id="KW-1185">Reference proteome</keyword>
<evidence type="ECO:0000259" key="5">
    <source>
        <dbReference type="PROSITE" id="PS51671"/>
    </source>
</evidence>
<dbReference type="Pfam" id="PF00551">
    <property type="entry name" value="Formyl_trans_N"/>
    <property type="match status" value="1"/>
</dbReference>
<accession>A0ABS5IC17</accession>
<evidence type="ECO:0000256" key="1">
    <source>
        <dbReference type="ARBA" id="ARBA00022563"/>
    </source>
</evidence>
<comment type="catalytic activity">
    <reaction evidence="3">
        <text>(6R)-10-formyltetrahydrofolate + H2O = (6S)-5,6,7,8-tetrahydrofolate + formate + H(+)</text>
        <dbReference type="Rhea" id="RHEA:19833"/>
        <dbReference type="ChEBI" id="CHEBI:15377"/>
        <dbReference type="ChEBI" id="CHEBI:15378"/>
        <dbReference type="ChEBI" id="CHEBI:15740"/>
        <dbReference type="ChEBI" id="CHEBI:57453"/>
        <dbReference type="ChEBI" id="CHEBI:195366"/>
        <dbReference type="EC" id="3.5.1.10"/>
    </reaction>
</comment>
<evidence type="ECO:0000313" key="7">
    <source>
        <dbReference type="Proteomes" id="UP000680714"/>
    </source>
</evidence>
<dbReference type="SUPFAM" id="SSF55021">
    <property type="entry name" value="ACT-like"/>
    <property type="match status" value="1"/>
</dbReference>
<dbReference type="InterPro" id="IPR036477">
    <property type="entry name" value="Formyl_transf_N_sf"/>
</dbReference>
<keyword evidence="3" id="KW-0658">Purine biosynthesis</keyword>
<comment type="similarity">
    <text evidence="3">Belongs to the PurU family.</text>
</comment>
<keyword evidence="1 3" id="KW-0554">One-carbon metabolism</keyword>
<evidence type="ECO:0000256" key="3">
    <source>
        <dbReference type="HAMAP-Rule" id="MF_01927"/>
    </source>
</evidence>
<evidence type="ECO:0000256" key="4">
    <source>
        <dbReference type="NCBIfam" id="TIGR00655"/>
    </source>
</evidence>
<dbReference type="InterPro" id="IPR044074">
    <property type="entry name" value="PurU_ACT"/>
</dbReference>
<dbReference type="InterPro" id="IPR002376">
    <property type="entry name" value="Formyl_transf_N"/>
</dbReference>
<dbReference type="Proteomes" id="UP000680714">
    <property type="component" value="Unassembled WGS sequence"/>
</dbReference>
<protein>
    <recommendedName>
        <fullName evidence="3 4">Formyltetrahydrofolate deformylase</fullName>
        <ecNumber evidence="3 4">3.5.1.10</ecNumber>
    </recommendedName>
    <alternativeName>
        <fullName evidence="3">Formyl-FH(4) hydrolase</fullName>
    </alternativeName>
</protein>
<evidence type="ECO:0000256" key="2">
    <source>
        <dbReference type="ARBA" id="ARBA00022801"/>
    </source>
</evidence>
<dbReference type="NCBIfam" id="TIGR00655">
    <property type="entry name" value="PurU"/>
    <property type="match status" value="1"/>
</dbReference>
<keyword evidence="2 3" id="KW-0378">Hydrolase</keyword>
<dbReference type="CDD" id="cd08648">
    <property type="entry name" value="FMT_core_Formyl-FH4-Hydrolase_C"/>
    <property type="match status" value="1"/>
</dbReference>
<dbReference type="InterPro" id="IPR002912">
    <property type="entry name" value="ACT_dom"/>
</dbReference>
<dbReference type="InterPro" id="IPR041729">
    <property type="entry name" value="Formyl-FH4-Hydrolase_C"/>
</dbReference>